<dbReference type="EMBL" id="HBUE01256683">
    <property type="protein sequence ID" value="CAG6556918.1"/>
    <property type="molecule type" value="Transcribed_RNA"/>
</dbReference>
<keyword evidence="1" id="KW-0812">Transmembrane</keyword>
<evidence type="ECO:0000256" key="1">
    <source>
        <dbReference type="SAM" id="Phobius"/>
    </source>
</evidence>
<name>A0A8D8GGA1_CULPI</name>
<evidence type="ECO:0000313" key="2">
    <source>
        <dbReference type="EMBL" id="CAG6505619.1"/>
    </source>
</evidence>
<keyword evidence="1" id="KW-1133">Transmembrane helix</keyword>
<protein>
    <submittedName>
        <fullName evidence="2">(northern house mosquito) hypothetical protein</fullName>
    </submittedName>
</protein>
<organism evidence="2">
    <name type="scientific">Culex pipiens</name>
    <name type="common">House mosquito</name>
    <dbReference type="NCBI Taxonomy" id="7175"/>
    <lineage>
        <taxon>Eukaryota</taxon>
        <taxon>Metazoa</taxon>
        <taxon>Ecdysozoa</taxon>
        <taxon>Arthropoda</taxon>
        <taxon>Hexapoda</taxon>
        <taxon>Insecta</taxon>
        <taxon>Pterygota</taxon>
        <taxon>Neoptera</taxon>
        <taxon>Endopterygota</taxon>
        <taxon>Diptera</taxon>
        <taxon>Nematocera</taxon>
        <taxon>Culicoidea</taxon>
        <taxon>Culicidae</taxon>
        <taxon>Culicinae</taxon>
        <taxon>Culicini</taxon>
        <taxon>Culex</taxon>
        <taxon>Culex</taxon>
    </lineage>
</organism>
<keyword evidence="1" id="KW-0472">Membrane</keyword>
<dbReference type="EMBL" id="HBUE01033579">
    <property type="protein sequence ID" value="CAG6457882.1"/>
    <property type="molecule type" value="Transcribed_RNA"/>
</dbReference>
<feature type="transmembrane region" description="Helical" evidence="1">
    <location>
        <begin position="72"/>
        <end position="91"/>
    </location>
</feature>
<accession>A0A8D8GGA1</accession>
<reference evidence="2" key="1">
    <citation type="submission" date="2021-05" db="EMBL/GenBank/DDBJ databases">
        <authorList>
            <person name="Alioto T."/>
            <person name="Alioto T."/>
            <person name="Gomez Garrido J."/>
        </authorList>
    </citation>
    <scope>NUCLEOTIDE SEQUENCE</scope>
</reference>
<proteinExistence type="predicted"/>
<sequence length="169" mass="17589">MAAEALAAQLVYQTMHSMLITSAASTLAAGGSAAVTGTAAVTTATTLAATAGTIAVAPIVECAPLLLADLSWFVVGGGVVAAAIGGVALAAKGVIYICEKGYTYFFEGKEESNANVAKNKEKVGLEVDPFSSESVEEMVANLFNHLQEPLNKVDEHEEKMKKKRKKKNV</sequence>
<dbReference type="EMBL" id="HBUE01151682">
    <property type="protein sequence ID" value="CAG6505619.1"/>
    <property type="molecule type" value="Transcribed_RNA"/>
</dbReference>
<dbReference type="AlphaFoldDB" id="A0A8D8GGA1"/>